<dbReference type="Pfam" id="PF05135">
    <property type="entry name" value="Phage_connect_1"/>
    <property type="match status" value="1"/>
</dbReference>
<organism evidence="1 2">
    <name type="scientific">Staphylococcus borealis</name>
    <dbReference type="NCBI Taxonomy" id="2742203"/>
    <lineage>
        <taxon>Bacteria</taxon>
        <taxon>Bacillati</taxon>
        <taxon>Bacillota</taxon>
        <taxon>Bacilli</taxon>
        <taxon>Bacillales</taxon>
        <taxon>Staphylococcaceae</taxon>
        <taxon>Staphylococcus</taxon>
    </lineage>
</organism>
<dbReference type="EMBL" id="JABVEG010000015">
    <property type="protein sequence ID" value="NUI83524.1"/>
    <property type="molecule type" value="Genomic_DNA"/>
</dbReference>
<evidence type="ECO:0000313" key="1">
    <source>
        <dbReference type="EMBL" id="NUI83524.1"/>
    </source>
</evidence>
<protein>
    <submittedName>
        <fullName evidence="1">Phage head-tail adapter protein</fullName>
    </submittedName>
</protein>
<sequence>MDAQDVKLINQLPLDNFDNDDTIDKLIEMYKNVAQDYCNRNFYEPLPSGVQKFIAESIKFGSSGNISARTMGTVSYTFVTDLPASTYNYLKPYRKLRWSGYHV</sequence>
<proteinExistence type="predicted"/>
<reference evidence="1 2" key="1">
    <citation type="submission" date="2020-06" db="EMBL/GenBank/DDBJ databases">
        <title>Staphylococcus borealis sp. nov. -A novel member of the Staphylococcaceae family isolated from skin and blood in humans.</title>
        <authorList>
            <person name="Pain M."/>
            <person name="Wolden R."/>
            <person name="Jaen-Luchoro D."/>
            <person name="Salva-Serra F."/>
            <person name="Iglesias B.P."/>
            <person name="Karlsson R."/>
            <person name="Klingenberg C."/>
            <person name="Cavanagh J.P."/>
        </authorList>
    </citation>
    <scope>NUCLEOTIDE SEQUENCE [LARGE SCALE GENOMIC DNA]</scope>
    <source>
        <strain evidence="1 2">58-22</strain>
    </source>
</reference>
<dbReference type="Gene3D" id="1.10.246.150">
    <property type="match status" value="1"/>
</dbReference>
<evidence type="ECO:0000313" key="2">
    <source>
        <dbReference type="Proteomes" id="UP000610527"/>
    </source>
</evidence>
<comment type="caution">
    <text evidence="1">The sequence shown here is derived from an EMBL/GenBank/DDBJ whole genome shotgun (WGS) entry which is preliminary data.</text>
</comment>
<dbReference type="CDD" id="cd08055">
    <property type="entry name" value="gp15"/>
    <property type="match status" value="1"/>
</dbReference>
<dbReference type="RefSeq" id="WP_174841895.1">
    <property type="nucleotide sequence ID" value="NZ_JABVEG010000015.1"/>
</dbReference>
<dbReference type="Proteomes" id="UP000610527">
    <property type="component" value="Unassembled WGS sequence"/>
</dbReference>
<keyword evidence="2" id="KW-1185">Reference proteome</keyword>
<dbReference type="InterPro" id="IPR053746">
    <property type="entry name" value="Viral_HT_Connector_Assembly"/>
</dbReference>
<gene>
    <name evidence="1" type="ORF">HUN84_12560</name>
</gene>
<dbReference type="InterPro" id="IPR021146">
    <property type="entry name" value="Phage_gp6-like_head-tail"/>
</dbReference>
<name>A0ABX2LSK3_9STAP</name>
<accession>A0ABX2LSK3</accession>